<dbReference type="InterPro" id="IPR011250">
    <property type="entry name" value="OMP/PagP_B-barrel"/>
</dbReference>
<dbReference type="Gene3D" id="3.30.1330.60">
    <property type="entry name" value="OmpA-like domain"/>
    <property type="match status" value="1"/>
</dbReference>
<evidence type="ECO:0000313" key="3">
    <source>
        <dbReference type="EMBL" id="MCQ8279482.1"/>
    </source>
</evidence>
<dbReference type="Proteomes" id="UP001524587">
    <property type="component" value="Unassembled WGS sequence"/>
</dbReference>
<proteinExistence type="predicted"/>
<name>A0ABT1WB63_9PROT</name>
<dbReference type="CDD" id="cd07185">
    <property type="entry name" value="OmpA_C-like"/>
    <property type="match status" value="1"/>
</dbReference>
<feature type="domain" description="OmpA-like" evidence="2">
    <location>
        <begin position="262"/>
        <end position="382"/>
    </location>
</feature>
<reference evidence="3 4" key="1">
    <citation type="submission" date="2022-06" db="EMBL/GenBank/DDBJ databases">
        <title>Endosaccharibacter gen. nov., sp. nov., endophytic bacteria isolated from sugarcane.</title>
        <authorList>
            <person name="Pitiwittayakul N."/>
            <person name="Yukphan P."/>
            <person name="Charoenyingcharoen P."/>
            <person name="Tanasupawat S."/>
        </authorList>
    </citation>
    <scope>NUCLEOTIDE SEQUENCE [LARGE SCALE GENOMIC DNA]</scope>
    <source>
        <strain evidence="3 4">KSS8</strain>
    </source>
</reference>
<dbReference type="SUPFAM" id="SSF56925">
    <property type="entry name" value="OMPA-like"/>
    <property type="match status" value="1"/>
</dbReference>
<keyword evidence="1" id="KW-0472">Membrane</keyword>
<gene>
    <name evidence="3" type="ORF">NFI95_13635</name>
</gene>
<keyword evidence="4" id="KW-1185">Reference proteome</keyword>
<organism evidence="3 4">
    <name type="scientific">Endosaccharibacter trunci</name>
    <dbReference type="NCBI Taxonomy" id="2812733"/>
    <lineage>
        <taxon>Bacteria</taxon>
        <taxon>Pseudomonadati</taxon>
        <taxon>Pseudomonadota</taxon>
        <taxon>Alphaproteobacteria</taxon>
        <taxon>Acetobacterales</taxon>
        <taxon>Acetobacteraceae</taxon>
        <taxon>Endosaccharibacter</taxon>
    </lineage>
</organism>
<protein>
    <submittedName>
        <fullName evidence="3">OmpA family protein</fullName>
    </submittedName>
</protein>
<dbReference type="PANTHER" id="PTHR30329:SF21">
    <property type="entry name" value="LIPOPROTEIN YIAD-RELATED"/>
    <property type="match status" value="1"/>
</dbReference>
<dbReference type="PANTHER" id="PTHR30329">
    <property type="entry name" value="STATOR ELEMENT OF FLAGELLAR MOTOR COMPLEX"/>
    <property type="match status" value="1"/>
</dbReference>
<dbReference type="EMBL" id="JAMSKV010000013">
    <property type="protein sequence ID" value="MCQ8279482.1"/>
    <property type="molecule type" value="Genomic_DNA"/>
</dbReference>
<evidence type="ECO:0000256" key="1">
    <source>
        <dbReference type="PROSITE-ProRule" id="PRU00473"/>
    </source>
</evidence>
<dbReference type="PROSITE" id="PS51123">
    <property type="entry name" value="OMPA_2"/>
    <property type="match status" value="1"/>
</dbReference>
<dbReference type="InterPro" id="IPR006665">
    <property type="entry name" value="OmpA-like"/>
</dbReference>
<accession>A0ABT1WB63</accession>
<dbReference type="SUPFAM" id="SSF103088">
    <property type="entry name" value="OmpA-like"/>
    <property type="match status" value="1"/>
</dbReference>
<dbReference type="InterPro" id="IPR036737">
    <property type="entry name" value="OmpA-like_sf"/>
</dbReference>
<dbReference type="InterPro" id="IPR050330">
    <property type="entry name" value="Bact_OuterMem_StrucFunc"/>
</dbReference>
<comment type="caution">
    <text evidence="3">The sequence shown here is derived from an EMBL/GenBank/DDBJ whole genome shotgun (WGS) entry which is preliminary data.</text>
</comment>
<sequence length="382" mass="40868">MERRNWFWTVSALALAGGAVIGATSKAVAQPVQGLYVGLGGGGNLAQDQTVRLSPQQPSGKLRYGAGVVGLGSVGWGFGNGLRLEVEGNYRNDPLQHFRGTRFPTLAGGYQETYGGMVNALFDMDIGKSWLYPYFGVGAGYGWSHMAAHYAGTNYPYAERIGGTSDGSFMYQGIFGLSVPVPWVVGLSTTLEYRFTSLLGPQRFTGDGIGTEGAFGPKPYGVSRGNQDITTNYNHSLLLGVRYEFNPAPPPAPPVMPAIPAAPAPAEARTYLVFFDWDRSDLTGRAREIVAQAAQASTHIQTTRIEVNGYTDTSSIHGGARGAAYNQALSVRRAKSVQAELVRDGVPASAIDIHGFGETHPLVPTGPNAREPQNRRVEIILN</sequence>
<evidence type="ECO:0000313" key="4">
    <source>
        <dbReference type="Proteomes" id="UP001524587"/>
    </source>
</evidence>
<evidence type="ECO:0000259" key="2">
    <source>
        <dbReference type="PROSITE" id="PS51123"/>
    </source>
</evidence>
<dbReference type="Gene3D" id="2.40.160.20">
    <property type="match status" value="1"/>
</dbReference>
<dbReference type="Pfam" id="PF00691">
    <property type="entry name" value="OmpA"/>
    <property type="match status" value="1"/>
</dbReference>